<reference evidence="1" key="1">
    <citation type="submission" date="2023-03" db="EMBL/GenBank/DDBJ databases">
        <authorList>
            <person name="Steffen K."/>
            <person name="Cardenas P."/>
        </authorList>
    </citation>
    <scope>NUCLEOTIDE SEQUENCE</scope>
</reference>
<keyword evidence="2" id="KW-1185">Reference proteome</keyword>
<evidence type="ECO:0000313" key="1">
    <source>
        <dbReference type="EMBL" id="CAI7989927.1"/>
    </source>
</evidence>
<protein>
    <submittedName>
        <fullName evidence="1">Uncharacterized protein</fullName>
    </submittedName>
</protein>
<sequence length="234" mass="26321">MLFLPLFPCKRFADSSVYRIQTDYDFLLVKLFRTDGGLAQVLREVHLLRLLKDRNITELASVIRHRAITDLTDVDLTEKEKKVLMNSNTTTKIEEHLGWKEVKVDKYTLVITDKKLKKLHLPSTIMGVVRGMAARCVGSKISVTPEIYVPETPETVLCGALCLVFDSESIGFAGALARVFKRVGVINFSKSFTDYGNPIRANLVSTDIVSITAPYDIAMNDRVVEIKVDSKLLR</sequence>
<organism evidence="1 2">
    <name type="scientific">Geodia barretti</name>
    <name type="common">Barrett's horny sponge</name>
    <dbReference type="NCBI Taxonomy" id="519541"/>
    <lineage>
        <taxon>Eukaryota</taxon>
        <taxon>Metazoa</taxon>
        <taxon>Porifera</taxon>
        <taxon>Demospongiae</taxon>
        <taxon>Heteroscleromorpha</taxon>
        <taxon>Tetractinellida</taxon>
        <taxon>Astrophorina</taxon>
        <taxon>Geodiidae</taxon>
        <taxon>Geodia</taxon>
    </lineage>
</organism>
<dbReference type="EMBL" id="CASHTH010000045">
    <property type="protein sequence ID" value="CAI7989927.1"/>
    <property type="molecule type" value="Genomic_DNA"/>
</dbReference>
<proteinExistence type="predicted"/>
<gene>
    <name evidence="1" type="ORF">GBAR_LOCUS368</name>
</gene>
<name>A0AA35QSI2_GEOBA</name>
<comment type="caution">
    <text evidence="1">The sequence shown here is derived from an EMBL/GenBank/DDBJ whole genome shotgun (WGS) entry which is preliminary data.</text>
</comment>
<dbReference type="Proteomes" id="UP001174909">
    <property type="component" value="Unassembled WGS sequence"/>
</dbReference>
<feature type="non-terminal residue" evidence="1">
    <location>
        <position position="1"/>
    </location>
</feature>
<accession>A0AA35QSI2</accession>
<dbReference type="AlphaFoldDB" id="A0AA35QSI2"/>
<evidence type="ECO:0000313" key="2">
    <source>
        <dbReference type="Proteomes" id="UP001174909"/>
    </source>
</evidence>